<sequence>IRLFRISLNNVTVDLSSVGASITKILLPNYSVQSSDDTTSSRDDVVLSYATPLDQYNDQNPIYFSAIVGRVANRIRNGRFQLPQPSNCDETNHEDSETVLETYQLEINNEPNHLHGGSGGFSNRNWSVSVVNDTVQFTLISVDGDQGYPGGIEVTATYSLVPISNNDDRGTKSNNTRGAKLCLTMQAKLLPGETKSSPISLAQHSYFNLTSHSSDERILKHVLTMPNCHGYTPVDDTSIPTREVKRVDYDTAMDFRKGMTLADALVQYGDPYGFDHNYTIQREEPPSNATTQTLQLAAILKHPPTNRSLRVFTTAPGVQLYTANYLNGSTPSAESCKDGCNYNQWQGICLETQTYPDSI</sequence>
<feature type="non-terminal residue" evidence="4">
    <location>
        <position position="359"/>
    </location>
</feature>
<dbReference type="Gene3D" id="2.70.98.10">
    <property type="match status" value="1"/>
</dbReference>
<dbReference type="GO" id="GO:0006006">
    <property type="term" value="P:glucose metabolic process"/>
    <property type="evidence" value="ECO:0000318"/>
    <property type="project" value="GO_Central"/>
</dbReference>
<keyword evidence="2" id="KW-0413">Isomerase</keyword>
<dbReference type="SUPFAM" id="SSF74650">
    <property type="entry name" value="Galactose mutarotase-like"/>
    <property type="match status" value="1"/>
</dbReference>
<dbReference type="PANTHER" id="PTHR10091:SF0">
    <property type="entry name" value="GALACTOSE MUTAROTASE"/>
    <property type="match status" value="1"/>
</dbReference>
<name>B8BUV3_THAPS</name>
<protein>
    <recommendedName>
        <fullName evidence="6">Aldose 1-epimerase</fullName>
    </recommendedName>
</protein>
<dbReference type="Proteomes" id="UP000001449">
    <property type="component" value="Chromosome 2"/>
</dbReference>
<dbReference type="InParanoid" id="B8BUV3"/>
<keyword evidence="5" id="KW-1185">Reference proteome</keyword>
<dbReference type="PaxDb" id="35128-Thaps15858"/>
<dbReference type="STRING" id="35128.B8BUV3"/>
<dbReference type="CDD" id="cd09019">
    <property type="entry name" value="galactose_mutarotase_like"/>
    <property type="match status" value="1"/>
</dbReference>
<dbReference type="InterPro" id="IPR008183">
    <property type="entry name" value="Aldose_1/G6P_1-epimerase"/>
</dbReference>
<evidence type="ECO:0000256" key="3">
    <source>
        <dbReference type="ARBA" id="ARBA00023277"/>
    </source>
</evidence>
<gene>
    <name evidence="4" type="ORF">THAPSDRAFT_15858</name>
</gene>
<dbReference type="Pfam" id="PF01263">
    <property type="entry name" value="Aldose_epim"/>
    <property type="match status" value="2"/>
</dbReference>
<dbReference type="InterPro" id="IPR014718">
    <property type="entry name" value="GH-type_carb-bd"/>
</dbReference>
<evidence type="ECO:0008006" key="6">
    <source>
        <dbReference type="Google" id="ProtNLM"/>
    </source>
</evidence>
<dbReference type="EMBL" id="CM000639">
    <property type="protein sequence ID" value="EED95351.1"/>
    <property type="molecule type" value="Genomic_DNA"/>
</dbReference>
<dbReference type="InterPro" id="IPR047215">
    <property type="entry name" value="Galactose_mutarotase-like"/>
</dbReference>
<evidence type="ECO:0000256" key="2">
    <source>
        <dbReference type="ARBA" id="ARBA00023235"/>
    </source>
</evidence>
<dbReference type="InterPro" id="IPR011013">
    <property type="entry name" value="Gal_mutarotase_sf_dom"/>
</dbReference>
<dbReference type="GO" id="GO:0030246">
    <property type="term" value="F:carbohydrate binding"/>
    <property type="evidence" value="ECO:0007669"/>
    <property type="project" value="InterPro"/>
</dbReference>
<dbReference type="eggNOG" id="KOG1604">
    <property type="taxonomic scope" value="Eukaryota"/>
</dbReference>
<evidence type="ECO:0000313" key="4">
    <source>
        <dbReference type="EMBL" id="EED95351.1"/>
    </source>
</evidence>
<evidence type="ECO:0000313" key="5">
    <source>
        <dbReference type="Proteomes" id="UP000001449"/>
    </source>
</evidence>
<dbReference type="GO" id="GO:0004034">
    <property type="term" value="F:aldose 1-epimerase activity"/>
    <property type="evidence" value="ECO:0000318"/>
    <property type="project" value="GO_Central"/>
</dbReference>
<dbReference type="OMA" id="IYHHISR"/>
<comment type="similarity">
    <text evidence="1">Belongs to the aldose epimerase family.</text>
</comment>
<organism evidence="4 5">
    <name type="scientific">Thalassiosira pseudonana</name>
    <name type="common">Marine diatom</name>
    <name type="synonym">Cyclotella nana</name>
    <dbReference type="NCBI Taxonomy" id="35128"/>
    <lineage>
        <taxon>Eukaryota</taxon>
        <taxon>Sar</taxon>
        <taxon>Stramenopiles</taxon>
        <taxon>Ochrophyta</taxon>
        <taxon>Bacillariophyta</taxon>
        <taxon>Coscinodiscophyceae</taxon>
        <taxon>Thalassiosirophycidae</taxon>
        <taxon>Thalassiosirales</taxon>
        <taxon>Thalassiosiraceae</taxon>
        <taxon>Thalassiosira</taxon>
    </lineage>
</organism>
<dbReference type="AlphaFoldDB" id="B8BUV3"/>
<proteinExistence type="inferred from homology"/>
<dbReference type="GeneID" id="7446643"/>
<dbReference type="KEGG" id="tps:THAPSDRAFT_15858"/>
<evidence type="ECO:0000256" key="1">
    <source>
        <dbReference type="ARBA" id="ARBA00006206"/>
    </source>
</evidence>
<dbReference type="HOGENOM" id="CLU_031753_2_0_1"/>
<reference evidence="4 5" key="1">
    <citation type="journal article" date="2004" name="Science">
        <title>The genome of the diatom Thalassiosira pseudonana: ecology, evolution, and metabolism.</title>
        <authorList>
            <person name="Armbrust E.V."/>
            <person name="Berges J.A."/>
            <person name="Bowler C."/>
            <person name="Green B.R."/>
            <person name="Martinez D."/>
            <person name="Putnam N.H."/>
            <person name="Zhou S."/>
            <person name="Allen A.E."/>
            <person name="Apt K.E."/>
            <person name="Bechner M."/>
            <person name="Brzezinski M.A."/>
            <person name="Chaal B.K."/>
            <person name="Chiovitti A."/>
            <person name="Davis A.K."/>
            <person name="Demarest M.S."/>
            <person name="Detter J.C."/>
            <person name="Glavina T."/>
            <person name="Goodstein D."/>
            <person name="Hadi M.Z."/>
            <person name="Hellsten U."/>
            <person name="Hildebrand M."/>
            <person name="Jenkins B.D."/>
            <person name="Jurka J."/>
            <person name="Kapitonov V.V."/>
            <person name="Kroger N."/>
            <person name="Lau W.W."/>
            <person name="Lane T.W."/>
            <person name="Larimer F.W."/>
            <person name="Lippmeier J.C."/>
            <person name="Lucas S."/>
            <person name="Medina M."/>
            <person name="Montsant A."/>
            <person name="Obornik M."/>
            <person name="Parker M.S."/>
            <person name="Palenik B."/>
            <person name="Pazour G.J."/>
            <person name="Richardson P.M."/>
            <person name="Rynearson T.A."/>
            <person name="Saito M.A."/>
            <person name="Schwartz D.C."/>
            <person name="Thamatrakoln K."/>
            <person name="Valentin K."/>
            <person name="Vardi A."/>
            <person name="Wilkerson F.P."/>
            <person name="Rokhsar D.S."/>
        </authorList>
    </citation>
    <scope>NUCLEOTIDE SEQUENCE [LARGE SCALE GENOMIC DNA]</scope>
    <source>
        <strain evidence="4 5">CCMP1335</strain>
    </source>
</reference>
<keyword evidence="3" id="KW-0119">Carbohydrate metabolism</keyword>
<feature type="non-terminal residue" evidence="4">
    <location>
        <position position="1"/>
    </location>
</feature>
<dbReference type="GO" id="GO:0033499">
    <property type="term" value="P:galactose catabolic process via UDP-galactose, Leloir pathway"/>
    <property type="evidence" value="ECO:0000318"/>
    <property type="project" value="GO_Central"/>
</dbReference>
<dbReference type="RefSeq" id="XP_002287908.1">
    <property type="nucleotide sequence ID" value="XM_002287872.1"/>
</dbReference>
<accession>B8BUV3</accession>
<reference evidence="4 5" key="2">
    <citation type="journal article" date="2008" name="Nature">
        <title>The Phaeodactylum genome reveals the evolutionary history of diatom genomes.</title>
        <authorList>
            <person name="Bowler C."/>
            <person name="Allen A.E."/>
            <person name="Badger J.H."/>
            <person name="Grimwood J."/>
            <person name="Jabbari K."/>
            <person name="Kuo A."/>
            <person name="Maheswari U."/>
            <person name="Martens C."/>
            <person name="Maumus F."/>
            <person name="Otillar R.P."/>
            <person name="Rayko E."/>
            <person name="Salamov A."/>
            <person name="Vandepoele K."/>
            <person name="Beszteri B."/>
            <person name="Gruber A."/>
            <person name="Heijde M."/>
            <person name="Katinka M."/>
            <person name="Mock T."/>
            <person name="Valentin K."/>
            <person name="Verret F."/>
            <person name="Berges J.A."/>
            <person name="Brownlee C."/>
            <person name="Cadoret J.P."/>
            <person name="Chiovitti A."/>
            <person name="Choi C.J."/>
            <person name="Coesel S."/>
            <person name="De Martino A."/>
            <person name="Detter J.C."/>
            <person name="Durkin C."/>
            <person name="Falciatore A."/>
            <person name="Fournet J."/>
            <person name="Haruta M."/>
            <person name="Huysman M.J."/>
            <person name="Jenkins B.D."/>
            <person name="Jiroutova K."/>
            <person name="Jorgensen R.E."/>
            <person name="Joubert Y."/>
            <person name="Kaplan A."/>
            <person name="Kroger N."/>
            <person name="Kroth P.G."/>
            <person name="La Roche J."/>
            <person name="Lindquist E."/>
            <person name="Lommer M."/>
            <person name="Martin-Jezequel V."/>
            <person name="Lopez P.J."/>
            <person name="Lucas S."/>
            <person name="Mangogna M."/>
            <person name="McGinnis K."/>
            <person name="Medlin L.K."/>
            <person name="Montsant A."/>
            <person name="Oudot-Le Secq M.P."/>
            <person name="Napoli C."/>
            <person name="Obornik M."/>
            <person name="Parker M.S."/>
            <person name="Petit J.L."/>
            <person name="Porcel B.M."/>
            <person name="Poulsen N."/>
            <person name="Robison M."/>
            <person name="Rychlewski L."/>
            <person name="Rynearson T.A."/>
            <person name="Schmutz J."/>
            <person name="Shapiro H."/>
            <person name="Siaut M."/>
            <person name="Stanley M."/>
            <person name="Sussman M.R."/>
            <person name="Taylor A.R."/>
            <person name="Vardi A."/>
            <person name="von Dassow P."/>
            <person name="Vyverman W."/>
            <person name="Willis A."/>
            <person name="Wyrwicz L.S."/>
            <person name="Rokhsar D.S."/>
            <person name="Weissenbach J."/>
            <person name="Armbrust E.V."/>
            <person name="Green B.R."/>
            <person name="Van de Peer Y."/>
            <person name="Grigoriev I.V."/>
        </authorList>
    </citation>
    <scope>NUCLEOTIDE SEQUENCE [LARGE SCALE GENOMIC DNA]</scope>
    <source>
        <strain evidence="4 5">CCMP1335</strain>
    </source>
</reference>
<dbReference type="PANTHER" id="PTHR10091">
    <property type="entry name" value="ALDOSE-1-EPIMERASE"/>
    <property type="match status" value="1"/>
</dbReference>